<feature type="region of interest" description="Disordered" evidence="2">
    <location>
        <begin position="106"/>
        <end position="141"/>
    </location>
</feature>
<feature type="compositionally biased region" description="Polar residues" evidence="2">
    <location>
        <begin position="342"/>
        <end position="352"/>
    </location>
</feature>
<evidence type="ECO:0008006" key="5">
    <source>
        <dbReference type="Google" id="ProtNLM"/>
    </source>
</evidence>
<dbReference type="PANTHER" id="PTHR12111">
    <property type="entry name" value="SPLICING FACTOR YJU2"/>
    <property type="match status" value="1"/>
</dbReference>
<evidence type="ECO:0000256" key="1">
    <source>
        <dbReference type="ARBA" id="ARBA00005595"/>
    </source>
</evidence>
<dbReference type="Pfam" id="PF04502">
    <property type="entry name" value="Saf4_Yju2"/>
    <property type="match status" value="1"/>
</dbReference>
<evidence type="ECO:0000256" key="2">
    <source>
        <dbReference type="SAM" id="MobiDB-lite"/>
    </source>
</evidence>
<proteinExistence type="inferred from homology"/>
<keyword evidence="4" id="KW-1185">Reference proteome</keyword>
<gene>
    <name evidence="3" type="ORF">JX265_001209</name>
</gene>
<feature type="region of interest" description="Disordered" evidence="2">
    <location>
        <begin position="313"/>
        <end position="366"/>
    </location>
</feature>
<dbReference type="GO" id="GO:0000398">
    <property type="term" value="P:mRNA splicing, via spliceosome"/>
    <property type="evidence" value="ECO:0007669"/>
    <property type="project" value="InterPro"/>
</dbReference>
<dbReference type="Proteomes" id="UP000829685">
    <property type="component" value="Unassembled WGS sequence"/>
</dbReference>
<dbReference type="PANTHER" id="PTHR12111:SF2">
    <property type="entry name" value="SPLICING FACTOR YJU2B-RELATED"/>
    <property type="match status" value="1"/>
</dbReference>
<feature type="region of interest" description="Disordered" evidence="2">
    <location>
        <begin position="1"/>
        <end position="24"/>
    </location>
</feature>
<reference evidence="3" key="1">
    <citation type="submission" date="2021-03" db="EMBL/GenBank/DDBJ databases">
        <title>Revisited historic fungal species revealed as producer of novel bioactive compounds through whole genome sequencing and comparative genomics.</title>
        <authorList>
            <person name="Vignolle G.A."/>
            <person name="Hochenegger N."/>
            <person name="Mach R.L."/>
            <person name="Mach-Aigner A.R."/>
            <person name="Javad Rahimi M."/>
            <person name="Salim K.A."/>
            <person name="Chan C.M."/>
            <person name="Lim L.B.L."/>
            <person name="Cai F."/>
            <person name="Druzhinina I.S."/>
            <person name="U'Ren J.M."/>
            <person name="Derntl C."/>
        </authorList>
    </citation>
    <scope>NUCLEOTIDE SEQUENCE</scope>
    <source>
        <strain evidence="3">TUCIM 5799</strain>
    </source>
</reference>
<dbReference type="GO" id="GO:0071014">
    <property type="term" value="C:post-mRNA release spliceosomal complex"/>
    <property type="evidence" value="ECO:0007669"/>
    <property type="project" value="TreeGrafter"/>
</dbReference>
<comment type="caution">
    <text evidence="3">The sequence shown here is derived from an EMBL/GenBank/DDBJ whole genome shotgun (WGS) entry which is preliminary data.</text>
</comment>
<evidence type="ECO:0000313" key="3">
    <source>
        <dbReference type="EMBL" id="KAI1880969.1"/>
    </source>
</evidence>
<evidence type="ECO:0000313" key="4">
    <source>
        <dbReference type="Proteomes" id="UP000829685"/>
    </source>
</evidence>
<dbReference type="AlphaFoldDB" id="A0A9P9WXS8"/>
<sequence length="366" mass="40434">MQGFNMGRYVPPDVEGTTSGNRLHKKHALGGRASKLASQGVLTVRFEMPFAVWCGTCPKPTIIGQGVRFNAEKKRVGAYHSTPIFSFRMRHAECGGALEIRTDPQNTAYVVTKGGRRREDRGTGDDDESEGAGRQPPILTDKEREALRGNAFAKLEKTIEDREQLVAAKARIEEIHDANSRTWEDPYDLNRRLRREFRVGRHQREKEGKETEELRDRMSLGIDLVPGTEEDARRAKLVDFGSLDGREVGDKALAKPLFERKTSKLHTPVPNGNKRLKSEIAASQMRESLVSEIVGNTRATQDPFLITGRAATTAKTPVRMPGIKRKRDEQEGGAALEDTSKEGQSNGATGTASMALVGYSSDSESS</sequence>
<name>A0A9P9WXS8_9PEZI</name>
<dbReference type="InterPro" id="IPR007590">
    <property type="entry name" value="Saf4/Yju2"/>
</dbReference>
<organism evidence="3 4">
    <name type="scientific">Neoarthrinium moseri</name>
    <dbReference type="NCBI Taxonomy" id="1658444"/>
    <lineage>
        <taxon>Eukaryota</taxon>
        <taxon>Fungi</taxon>
        <taxon>Dikarya</taxon>
        <taxon>Ascomycota</taxon>
        <taxon>Pezizomycotina</taxon>
        <taxon>Sordariomycetes</taxon>
        <taxon>Xylariomycetidae</taxon>
        <taxon>Amphisphaeriales</taxon>
        <taxon>Apiosporaceae</taxon>
        <taxon>Neoarthrinium</taxon>
    </lineage>
</organism>
<comment type="similarity">
    <text evidence="1">Belongs to the CWC16 family.</text>
</comment>
<dbReference type="EMBL" id="JAFIMR010000002">
    <property type="protein sequence ID" value="KAI1880969.1"/>
    <property type="molecule type" value="Genomic_DNA"/>
</dbReference>
<protein>
    <recommendedName>
        <fullName evidence="5">Coiled-coil domain-containing protein 130</fullName>
    </recommendedName>
</protein>
<accession>A0A9P9WXS8</accession>
<dbReference type="GO" id="GO:0005684">
    <property type="term" value="C:U2-type spliceosomal complex"/>
    <property type="evidence" value="ECO:0007669"/>
    <property type="project" value="TreeGrafter"/>
</dbReference>